<evidence type="ECO:0000313" key="2">
    <source>
        <dbReference type="Proteomes" id="UP000541558"/>
    </source>
</evidence>
<name>A0A8H5B5Q5_9AGAR</name>
<protein>
    <submittedName>
        <fullName evidence="1">Uncharacterized protein</fullName>
    </submittedName>
</protein>
<gene>
    <name evidence="1" type="ORF">D9611_003477</name>
</gene>
<keyword evidence="2" id="KW-1185">Reference proteome</keyword>
<sequence>MVKIAASFILLSASVAFVAAVPVPEAPPPDTIILTSLTRSTYIAKPTIRPRAELPPVFIPIPGAPAPVDTIILTSLTRTNVPSYPTPRPREVELPILPIPIPGAPAPPGDTIIITSLTRTTYIPKPTPRPRDLEERAELPPFVIPGFPGSEDTTIVAPTTVTRSTYDAAPTVRPREEEEAQKPAEPPIIVIPSITRITPKPGPTITRITVLPPKPTITRTTWVPVPTKP</sequence>
<dbReference type="OrthoDB" id="2979009at2759"/>
<dbReference type="Proteomes" id="UP000541558">
    <property type="component" value="Unassembled WGS sequence"/>
</dbReference>
<dbReference type="EMBL" id="JAACJK010000219">
    <property type="protein sequence ID" value="KAF5317240.1"/>
    <property type="molecule type" value="Genomic_DNA"/>
</dbReference>
<proteinExistence type="predicted"/>
<dbReference type="AlphaFoldDB" id="A0A8H5B5Q5"/>
<accession>A0A8H5B5Q5</accession>
<evidence type="ECO:0000313" key="1">
    <source>
        <dbReference type="EMBL" id="KAF5317240.1"/>
    </source>
</evidence>
<comment type="caution">
    <text evidence="1">The sequence shown here is derived from an EMBL/GenBank/DDBJ whole genome shotgun (WGS) entry which is preliminary data.</text>
</comment>
<reference evidence="1 2" key="1">
    <citation type="journal article" date="2020" name="ISME J.">
        <title>Uncovering the hidden diversity of litter-decomposition mechanisms in mushroom-forming fungi.</title>
        <authorList>
            <person name="Floudas D."/>
            <person name="Bentzer J."/>
            <person name="Ahren D."/>
            <person name="Johansson T."/>
            <person name="Persson P."/>
            <person name="Tunlid A."/>
        </authorList>
    </citation>
    <scope>NUCLEOTIDE SEQUENCE [LARGE SCALE GENOMIC DNA]</scope>
    <source>
        <strain evidence="1 2">CBS 175.51</strain>
    </source>
</reference>
<organism evidence="1 2">
    <name type="scientific">Ephemerocybe angulata</name>
    <dbReference type="NCBI Taxonomy" id="980116"/>
    <lineage>
        <taxon>Eukaryota</taxon>
        <taxon>Fungi</taxon>
        <taxon>Dikarya</taxon>
        <taxon>Basidiomycota</taxon>
        <taxon>Agaricomycotina</taxon>
        <taxon>Agaricomycetes</taxon>
        <taxon>Agaricomycetidae</taxon>
        <taxon>Agaricales</taxon>
        <taxon>Agaricineae</taxon>
        <taxon>Psathyrellaceae</taxon>
        <taxon>Ephemerocybe</taxon>
    </lineage>
</organism>